<accession>A0A1D9P866</accession>
<evidence type="ECO:0000313" key="3">
    <source>
        <dbReference type="EMBL" id="AOZ98749.1"/>
    </source>
</evidence>
<name>A0A1D9P866_9FLAO</name>
<protein>
    <submittedName>
        <fullName evidence="3">Iron dicitrate transport regulator FecR</fullName>
    </submittedName>
</protein>
<dbReference type="AlphaFoldDB" id="A0A1D9P866"/>
<dbReference type="Pfam" id="PF04773">
    <property type="entry name" value="FecR"/>
    <property type="match status" value="1"/>
</dbReference>
<dbReference type="Gene3D" id="2.60.120.1440">
    <property type="match status" value="1"/>
</dbReference>
<organism evidence="3 4">
    <name type="scientific">Flavobacterium commune</name>
    <dbReference type="NCBI Taxonomy" id="1306519"/>
    <lineage>
        <taxon>Bacteria</taxon>
        <taxon>Pseudomonadati</taxon>
        <taxon>Bacteroidota</taxon>
        <taxon>Flavobacteriia</taxon>
        <taxon>Flavobacteriales</taxon>
        <taxon>Flavobacteriaceae</taxon>
        <taxon>Flavobacterium</taxon>
    </lineage>
</organism>
<dbReference type="Proteomes" id="UP000178198">
    <property type="component" value="Chromosome"/>
</dbReference>
<dbReference type="InterPro" id="IPR032508">
    <property type="entry name" value="FecR_C"/>
</dbReference>
<dbReference type="InterPro" id="IPR006860">
    <property type="entry name" value="FecR"/>
</dbReference>
<dbReference type="RefSeq" id="WP_071183998.1">
    <property type="nucleotide sequence ID" value="NZ_CP017774.1"/>
</dbReference>
<dbReference type="STRING" id="1306519.BIW12_04470"/>
<dbReference type="GO" id="GO:0016989">
    <property type="term" value="F:sigma factor antagonist activity"/>
    <property type="evidence" value="ECO:0007669"/>
    <property type="project" value="TreeGrafter"/>
</dbReference>
<evidence type="ECO:0000259" key="1">
    <source>
        <dbReference type="Pfam" id="PF04773"/>
    </source>
</evidence>
<sequence length="371" mass="42662">MKNRNQYSEIEDFLADESFRLWMRSKEDSNGWEEWTLENPKRAKLVEEARLWLLAMEVPEVNVSQEQLDAALQNTWMKIEKAEQESKMELKLIQLWNTSWFRKIAAILVVGLLSFYAYDNYFSTERYAANYEQIVSNLDEDGLIEQINNSNKPQILTLSDGSSVLLQPKSKLSYPKLFEGNERNVYLSGEAFFEISKNPKKPFFVHANEIVTKVVGTSFRIKAYADQSDVEVVVRTGKVKVNAEKLIRNSSQEEIVLLPNEALRFERKNKTFDKITDITLDKSISSSVKSIEQLSFEFSDIPVAQIFKTIEQAYSVEIDYPKQQLEKCHLTTSLSDQPLPEKLKIICKSIGENSSYTMNGNQITIVSKGCN</sequence>
<dbReference type="PIRSF" id="PIRSF018266">
    <property type="entry name" value="FecR"/>
    <property type="match status" value="1"/>
</dbReference>
<reference evidence="3 4" key="1">
    <citation type="submission" date="2016-10" db="EMBL/GenBank/DDBJ databases">
        <title>Complete Genome Sequence of Flavobacterium sp. PK15.</title>
        <authorList>
            <person name="Ekwe A."/>
            <person name="Kim S.B."/>
        </authorList>
    </citation>
    <scope>NUCLEOTIDE SEQUENCE [LARGE SCALE GENOMIC DNA]</scope>
    <source>
        <strain evidence="3 4">PK15</strain>
    </source>
</reference>
<evidence type="ECO:0000313" key="4">
    <source>
        <dbReference type="Proteomes" id="UP000178198"/>
    </source>
</evidence>
<dbReference type="OrthoDB" id="645173at2"/>
<gene>
    <name evidence="3" type="ORF">BIW12_04470</name>
</gene>
<dbReference type="PANTHER" id="PTHR30273">
    <property type="entry name" value="PERIPLASMIC SIGNAL SENSOR AND SIGMA FACTOR ACTIVATOR FECR-RELATED"/>
    <property type="match status" value="1"/>
</dbReference>
<keyword evidence="4" id="KW-1185">Reference proteome</keyword>
<dbReference type="EMBL" id="CP017774">
    <property type="protein sequence ID" value="AOZ98749.1"/>
    <property type="molecule type" value="Genomic_DNA"/>
</dbReference>
<feature type="domain" description="Protein FecR C-terminal" evidence="2">
    <location>
        <begin position="296"/>
        <end position="365"/>
    </location>
</feature>
<dbReference type="Pfam" id="PF16344">
    <property type="entry name" value="FecR_C"/>
    <property type="match status" value="1"/>
</dbReference>
<dbReference type="PANTHER" id="PTHR30273:SF2">
    <property type="entry name" value="PROTEIN FECR"/>
    <property type="match status" value="1"/>
</dbReference>
<dbReference type="Gene3D" id="3.55.50.30">
    <property type="match status" value="1"/>
</dbReference>
<dbReference type="KEGG" id="fcm:BIW12_04470"/>
<evidence type="ECO:0000259" key="2">
    <source>
        <dbReference type="Pfam" id="PF16344"/>
    </source>
</evidence>
<dbReference type="InterPro" id="IPR012373">
    <property type="entry name" value="Ferrdict_sens_TM"/>
</dbReference>
<feature type="domain" description="FecR protein" evidence="1">
    <location>
        <begin position="156"/>
        <end position="240"/>
    </location>
</feature>
<proteinExistence type="predicted"/>